<feature type="region of interest" description="Disordered" evidence="1">
    <location>
        <begin position="1"/>
        <end position="31"/>
    </location>
</feature>
<evidence type="ECO:0000256" key="1">
    <source>
        <dbReference type="SAM" id="MobiDB-lite"/>
    </source>
</evidence>
<feature type="domain" description="BOD1/SHG1" evidence="2">
    <location>
        <begin position="43"/>
        <end position="143"/>
    </location>
</feature>
<dbReference type="InterPro" id="IPR055264">
    <property type="entry name" value="BOD1/SHG1_dom"/>
</dbReference>
<name>R8BDM5_PHAM7</name>
<organism evidence="3 4">
    <name type="scientific">Phaeoacremonium minimum (strain UCR-PA7)</name>
    <name type="common">Esca disease fungus</name>
    <name type="synonym">Togninia minima</name>
    <dbReference type="NCBI Taxonomy" id="1286976"/>
    <lineage>
        <taxon>Eukaryota</taxon>
        <taxon>Fungi</taxon>
        <taxon>Dikarya</taxon>
        <taxon>Ascomycota</taxon>
        <taxon>Pezizomycotina</taxon>
        <taxon>Sordariomycetes</taxon>
        <taxon>Sordariomycetidae</taxon>
        <taxon>Togniniales</taxon>
        <taxon>Togniniaceae</taxon>
        <taxon>Phaeoacremonium</taxon>
    </lineage>
</organism>
<dbReference type="OrthoDB" id="5579731at2759"/>
<dbReference type="PANTHER" id="PTHR28034:SF1">
    <property type="entry name" value="NUCLEOMORPHIN"/>
    <property type="match status" value="1"/>
</dbReference>
<keyword evidence="4" id="KW-1185">Reference proteome</keyword>
<gene>
    <name evidence="3" type="ORF">UCRPA7_6900</name>
</gene>
<dbReference type="eggNOG" id="ENOG502S313">
    <property type="taxonomic scope" value="Eukaryota"/>
</dbReference>
<feature type="compositionally biased region" description="Basic and acidic residues" evidence="1">
    <location>
        <begin position="144"/>
        <end position="159"/>
    </location>
</feature>
<dbReference type="Pfam" id="PF05205">
    <property type="entry name" value="COMPASS-Shg1"/>
    <property type="match status" value="1"/>
</dbReference>
<feature type="region of interest" description="Disordered" evidence="1">
    <location>
        <begin position="144"/>
        <end position="409"/>
    </location>
</feature>
<dbReference type="EMBL" id="KB933264">
    <property type="protein sequence ID" value="EON97403.1"/>
    <property type="molecule type" value="Genomic_DNA"/>
</dbReference>
<dbReference type="Proteomes" id="UP000014074">
    <property type="component" value="Unassembled WGS sequence"/>
</dbReference>
<feature type="compositionally biased region" description="Low complexity" evidence="1">
    <location>
        <begin position="8"/>
        <end position="22"/>
    </location>
</feature>
<protein>
    <submittedName>
        <fullName evidence="3">Putative arginine rich protein</fullName>
    </submittedName>
</protein>
<feature type="compositionally biased region" description="Basic and acidic residues" evidence="1">
    <location>
        <begin position="192"/>
        <end position="311"/>
    </location>
</feature>
<feature type="compositionally biased region" description="Basic and acidic residues" evidence="1">
    <location>
        <begin position="342"/>
        <end position="356"/>
    </location>
</feature>
<feature type="compositionally biased region" description="Basic and acidic residues" evidence="1">
    <location>
        <begin position="387"/>
        <end position="399"/>
    </location>
</feature>
<sequence length="533" mass="59893">MASTTEQPAAPAAGPNGSAPTPRKFKASDLPLTSATRSAIEGLAHSFKKKGGYDAIRKQVWETFEASDYEEQVTKSILEVAEQEIERNPSQLLTLDRGKAAALIDGALERSGVYQKAETMLESLIDSGAIEARIRELRRAEIGEEAAEQERIKGSKTDEEYAAETAAKRAEREKKAQELREMEEEIARKKREIREREERAEAKKREEERAAREAKRKEEREKEREKEKEKEKERERDRDRSRDRRRDRSRDRDRHRDRSRGRERDRSRDRRRRGDREDSRGRPEEVKKQLSKEELSRLEEEALADLLRDSNRVSSKQPEMEIDEALKPPPRKTMPASAIQPIRRDSPKVSESKKSTESSSTRQKAEDSGTSKDAKPAGDTQTSKDVTQSKDSKAKDERRRTRRTGTGIVREIETETEKEIETGLVAMIGVLMTVEGDQTLHAPGAMKEVVLDMVWVGVIGVAHGPGPTDVMTEESEVDLVVELIEIVVTNGEWMIGANGVGPGCALIGVMTERSVAVAVNLHGPKGESGADLV</sequence>
<feature type="compositionally biased region" description="Basic and acidic residues" evidence="1">
    <location>
        <begin position="363"/>
        <end position="376"/>
    </location>
</feature>
<dbReference type="HOGENOM" id="CLU_511095_0_0_1"/>
<dbReference type="GeneID" id="19327605"/>
<proteinExistence type="predicted"/>
<dbReference type="RefSeq" id="XP_007917626.1">
    <property type="nucleotide sequence ID" value="XM_007919435.1"/>
</dbReference>
<evidence type="ECO:0000313" key="3">
    <source>
        <dbReference type="EMBL" id="EON97403.1"/>
    </source>
</evidence>
<feature type="compositionally biased region" description="Basic and acidic residues" evidence="1">
    <location>
        <begin position="166"/>
        <end position="180"/>
    </location>
</feature>
<dbReference type="AlphaFoldDB" id="R8BDM5"/>
<dbReference type="PANTHER" id="PTHR28034">
    <property type="entry name" value="SET1 COMPLEX COMPONENT SHG1"/>
    <property type="match status" value="1"/>
</dbReference>
<dbReference type="KEGG" id="tmn:UCRPA7_6900"/>
<reference evidence="4" key="1">
    <citation type="journal article" date="2013" name="Genome Announc.">
        <title>Draft genome sequence of the ascomycete Phaeoacremonium aleophilum strain UCR-PA7, a causal agent of the esca disease complex in grapevines.</title>
        <authorList>
            <person name="Blanco-Ulate B."/>
            <person name="Rolshausen P."/>
            <person name="Cantu D."/>
        </authorList>
    </citation>
    <scope>NUCLEOTIDE SEQUENCE [LARGE SCALE GENOMIC DNA]</scope>
    <source>
        <strain evidence="4">UCR-PA7</strain>
    </source>
</reference>
<evidence type="ECO:0000313" key="4">
    <source>
        <dbReference type="Proteomes" id="UP000014074"/>
    </source>
</evidence>
<evidence type="ECO:0000259" key="2">
    <source>
        <dbReference type="Pfam" id="PF05205"/>
    </source>
</evidence>
<accession>R8BDM5</accession>